<evidence type="ECO:0000313" key="2">
    <source>
        <dbReference type="Proteomes" id="UP001516400"/>
    </source>
</evidence>
<organism evidence="1 2">
    <name type="scientific">Cryptolaemus montrouzieri</name>
    <dbReference type="NCBI Taxonomy" id="559131"/>
    <lineage>
        <taxon>Eukaryota</taxon>
        <taxon>Metazoa</taxon>
        <taxon>Ecdysozoa</taxon>
        <taxon>Arthropoda</taxon>
        <taxon>Hexapoda</taxon>
        <taxon>Insecta</taxon>
        <taxon>Pterygota</taxon>
        <taxon>Neoptera</taxon>
        <taxon>Endopterygota</taxon>
        <taxon>Coleoptera</taxon>
        <taxon>Polyphaga</taxon>
        <taxon>Cucujiformia</taxon>
        <taxon>Coccinelloidea</taxon>
        <taxon>Coccinellidae</taxon>
        <taxon>Scymninae</taxon>
        <taxon>Scymnini</taxon>
        <taxon>Cryptolaemus</taxon>
    </lineage>
</organism>
<comment type="caution">
    <text evidence="1">The sequence shown here is derived from an EMBL/GenBank/DDBJ whole genome shotgun (WGS) entry which is preliminary data.</text>
</comment>
<feature type="non-terminal residue" evidence="1">
    <location>
        <position position="79"/>
    </location>
</feature>
<accession>A0ABD2NPZ5</accession>
<dbReference type="EMBL" id="JABFTP020000144">
    <property type="protein sequence ID" value="KAL3280694.1"/>
    <property type="molecule type" value="Genomic_DNA"/>
</dbReference>
<sequence length="79" mass="9372">MEQRKPGYFVTLEVVKRITTNLNFTDVKGKMENCYRLHFPTKWDKPCPIVVKFQSKSTKMEFMHVQKRKNGLKASEVCF</sequence>
<protein>
    <submittedName>
        <fullName evidence="1">Uncharacterized protein</fullName>
    </submittedName>
</protein>
<keyword evidence="2" id="KW-1185">Reference proteome</keyword>
<name>A0ABD2NPZ5_9CUCU</name>
<reference evidence="1 2" key="1">
    <citation type="journal article" date="2021" name="BMC Biol.">
        <title>Horizontally acquired antibacterial genes associated with adaptive radiation of ladybird beetles.</title>
        <authorList>
            <person name="Li H.S."/>
            <person name="Tang X.F."/>
            <person name="Huang Y.H."/>
            <person name="Xu Z.Y."/>
            <person name="Chen M.L."/>
            <person name="Du X.Y."/>
            <person name="Qiu B.Y."/>
            <person name="Chen P.T."/>
            <person name="Zhang W."/>
            <person name="Slipinski A."/>
            <person name="Escalona H.E."/>
            <person name="Waterhouse R.M."/>
            <person name="Zwick A."/>
            <person name="Pang H."/>
        </authorList>
    </citation>
    <scope>NUCLEOTIDE SEQUENCE [LARGE SCALE GENOMIC DNA]</scope>
    <source>
        <strain evidence="1">SYSU2018</strain>
    </source>
</reference>
<evidence type="ECO:0000313" key="1">
    <source>
        <dbReference type="EMBL" id="KAL3280694.1"/>
    </source>
</evidence>
<dbReference type="AlphaFoldDB" id="A0ABD2NPZ5"/>
<proteinExistence type="predicted"/>
<dbReference type="Proteomes" id="UP001516400">
    <property type="component" value="Unassembled WGS sequence"/>
</dbReference>
<gene>
    <name evidence="1" type="ORF">HHI36_003931</name>
</gene>